<dbReference type="Pfam" id="PF18920">
    <property type="entry name" value="DUF5671"/>
    <property type="match status" value="1"/>
</dbReference>
<feature type="domain" description="DUF5671" evidence="3">
    <location>
        <begin position="86"/>
        <end position="125"/>
    </location>
</feature>
<feature type="transmembrane region" description="Helical" evidence="2">
    <location>
        <begin position="12"/>
        <end position="31"/>
    </location>
</feature>
<feature type="transmembrane region" description="Helical" evidence="2">
    <location>
        <begin position="97"/>
        <end position="115"/>
    </location>
</feature>
<protein>
    <recommendedName>
        <fullName evidence="3">DUF5671 domain-containing protein</fullName>
    </recommendedName>
</protein>
<dbReference type="InterPro" id="IPR043728">
    <property type="entry name" value="DUF5671"/>
</dbReference>
<reference evidence="4 5" key="1">
    <citation type="journal article" date="2016" name="Nat. Commun.">
        <title>Thousands of microbial genomes shed light on interconnected biogeochemical processes in an aquifer system.</title>
        <authorList>
            <person name="Anantharaman K."/>
            <person name="Brown C.T."/>
            <person name="Hug L.A."/>
            <person name="Sharon I."/>
            <person name="Castelle C.J."/>
            <person name="Probst A.J."/>
            <person name="Thomas B.C."/>
            <person name="Singh A."/>
            <person name="Wilkins M.J."/>
            <person name="Karaoz U."/>
            <person name="Brodie E.L."/>
            <person name="Williams K.H."/>
            <person name="Hubbard S.S."/>
            <person name="Banfield J.F."/>
        </authorList>
    </citation>
    <scope>NUCLEOTIDE SEQUENCE [LARGE SCALE GENOMIC DNA]</scope>
</reference>
<dbReference type="AlphaFoldDB" id="A0A1F6BM39"/>
<proteinExistence type="predicted"/>
<comment type="caution">
    <text evidence="4">The sequence shown here is derived from an EMBL/GenBank/DDBJ whole genome shotgun (WGS) entry which is preliminary data.</text>
</comment>
<keyword evidence="2" id="KW-0812">Transmembrane</keyword>
<keyword evidence="2" id="KW-0472">Membrane</keyword>
<name>A0A1F6BM39_9BACT</name>
<dbReference type="EMBL" id="MFKI01000043">
    <property type="protein sequence ID" value="OGG37948.1"/>
    <property type="molecule type" value="Genomic_DNA"/>
</dbReference>
<evidence type="ECO:0000256" key="1">
    <source>
        <dbReference type="SAM" id="MobiDB-lite"/>
    </source>
</evidence>
<dbReference type="Proteomes" id="UP000179324">
    <property type="component" value="Unassembled WGS sequence"/>
</dbReference>
<evidence type="ECO:0000313" key="5">
    <source>
        <dbReference type="Proteomes" id="UP000179324"/>
    </source>
</evidence>
<evidence type="ECO:0000313" key="4">
    <source>
        <dbReference type="EMBL" id="OGG37948.1"/>
    </source>
</evidence>
<evidence type="ECO:0000259" key="3">
    <source>
        <dbReference type="Pfam" id="PF18920"/>
    </source>
</evidence>
<sequence length="127" mass="14825">MERKELIRTIYLYLFSLVGLVLIVIGTVRLIDLGLKTWIFTKADQVVVYPEYPRAIKPGVDSAATETELTPEQQEKYKQEQLVYQEKERDSRRQRTAANSIALMIVGVPLFAYHWRVIQRAKEERKA</sequence>
<feature type="compositionally biased region" description="Basic and acidic residues" evidence="1">
    <location>
        <begin position="73"/>
        <end position="93"/>
    </location>
</feature>
<gene>
    <name evidence="4" type="ORF">A2127_01030</name>
</gene>
<accession>A0A1F6BM39</accession>
<evidence type="ECO:0000256" key="2">
    <source>
        <dbReference type="SAM" id="Phobius"/>
    </source>
</evidence>
<keyword evidence="2" id="KW-1133">Transmembrane helix</keyword>
<feature type="region of interest" description="Disordered" evidence="1">
    <location>
        <begin position="63"/>
        <end position="94"/>
    </location>
</feature>
<organism evidence="4 5">
    <name type="scientific">Candidatus Jorgensenbacteria bacterium GWC1_48_12</name>
    <dbReference type="NCBI Taxonomy" id="1798469"/>
    <lineage>
        <taxon>Bacteria</taxon>
        <taxon>Candidatus Joergenseniibacteriota</taxon>
    </lineage>
</organism>